<sequence length="81" mass="9320">MVQAWDDMNTSICGLAYSFPMQILAPHQMEHPNMGQTWQYQPALLTTRNQTVVRNTENPTQEGEGFIMWKHEPCKLSAILL</sequence>
<proteinExistence type="predicted"/>
<keyword evidence="2" id="KW-1185">Reference proteome</keyword>
<dbReference type="EMBL" id="JAQIZT010000003">
    <property type="protein sequence ID" value="KAJ7005328.1"/>
    <property type="molecule type" value="Genomic_DNA"/>
</dbReference>
<organism evidence="1 2">
    <name type="scientific">Populus alba x Populus x berolinensis</name>
    <dbReference type="NCBI Taxonomy" id="444605"/>
    <lineage>
        <taxon>Eukaryota</taxon>
        <taxon>Viridiplantae</taxon>
        <taxon>Streptophyta</taxon>
        <taxon>Embryophyta</taxon>
        <taxon>Tracheophyta</taxon>
        <taxon>Spermatophyta</taxon>
        <taxon>Magnoliopsida</taxon>
        <taxon>eudicotyledons</taxon>
        <taxon>Gunneridae</taxon>
        <taxon>Pentapetalae</taxon>
        <taxon>rosids</taxon>
        <taxon>fabids</taxon>
        <taxon>Malpighiales</taxon>
        <taxon>Salicaceae</taxon>
        <taxon>Saliceae</taxon>
        <taxon>Populus</taxon>
    </lineage>
</organism>
<evidence type="ECO:0000313" key="1">
    <source>
        <dbReference type="EMBL" id="KAJ7005328.1"/>
    </source>
</evidence>
<protein>
    <submittedName>
        <fullName evidence="1">Uncharacterized protein</fullName>
    </submittedName>
</protein>
<comment type="caution">
    <text evidence="1">The sequence shown here is derived from an EMBL/GenBank/DDBJ whole genome shotgun (WGS) entry which is preliminary data.</text>
</comment>
<dbReference type="AlphaFoldDB" id="A0AAD6RAS8"/>
<name>A0AAD6RAS8_9ROSI</name>
<gene>
    <name evidence="1" type="ORF">NC653_009969</name>
</gene>
<accession>A0AAD6RAS8</accession>
<reference evidence="1" key="1">
    <citation type="journal article" date="2023" name="Mol. Ecol. Resour.">
        <title>Chromosome-level genome assembly of a triploid poplar Populus alba 'Berolinensis'.</title>
        <authorList>
            <person name="Chen S."/>
            <person name="Yu Y."/>
            <person name="Wang X."/>
            <person name="Wang S."/>
            <person name="Zhang T."/>
            <person name="Zhou Y."/>
            <person name="He R."/>
            <person name="Meng N."/>
            <person name="Wang Y."/>
            <person name="Liu W."/>
            <person name="Liu Z."/>
            <person name="Liu J."/>
            <person name="Guo Q."/>
            <person name="Huang H."/>
            <person name="Sederoff R.R."/>
            <person name="Wang G."/>
            <person name="Qu G."/>
            <person name="Chen S."/>
        </authorList>
    </citation>
    <scope>NUCLEOTIDE SEQUENCE</scope>
    <source>
        <strain evidence="1">SC-2020</strain>
    </source>
</reference>
<dbReference type="Proteomes" id="UP001164929">
    <property type="component" value="Chromosome 3"/>
</dbReference>
<evidence type="ECO:0000313" key="2">
    <source>
        <dbReference type="Proteomes" id="UP001164929"/>
    </source>
</evidence>